<proteinExistence type="predicted"/>
<comment type="caution">
    <text evidence="1">The sequence shown here is derived from an EMBL/GenBank/DDBJ whole genome shotgun (WGS) entry which is preliminary data.</text>
</comment>
<keyword evidence="2" id="KW-1185">Reference proteome</keyword>
<evidence type="ECO:0000313" key="1">
    <source>
        <dbReference type="EMBL" id="KAF9461558.1"/>
    </source>
</evidence>
<evidence type="ECO:0000313" key="2">
    <source>
        <dbReference type="Proteomes" id="UP000807353"/>
    </source>
</evidence>
<protein>
    <submittedName>
        <fullName evidence="1">Uncharacterized protein</fullName>
    </submittedName>
</protein>
<dbReference type="AlphaFoldDB" id="A0A9P6CI64"/>
<organism evidence="1 2">
    <name type="scientific">Collybia nuda</name>
    <dbReference type="NCBI Taxonomy" id="64659"/>
    <lineage>
        <taxon>Eukaryota</taxon>
        <taxon>Fungi</taxon>
        <taxon>Dikarya</taxon>
        <taxon>Basidiomycota</taxon>
        <taxon>Agaricomycotina</taxon>
        <taxon>Agaricomycetes</taxon>
        <taxon>Agaricomycetidae</taxon>
        <taxon>Agaricales</taxon>
        <taxon>Tricholomatineae</taxon>
        <taxon>Clitocybaceae</taxon>
        <taxon>Collybia</taxon>
    </lineage>
</organism>
<gene>
    <name evidence="1" type="ORF">BDZ94DRAFT_1310444</name>
</gene>
<dbReference type="EMBL" id="MU150282">
    <property type="protein sequence ID" value="KAF9461558.1"/>
    <property type="molecule type" value="Genomic_DNA"/>
</dbReference>
<accession>A0A9P6CI64</accession>
<dbReference type="Proteomes" id="UP000807353">
    <property type="component" value="Unassembled WGS sequence"/>
</dbReference>
<sequence>MTHKSLYRWVGEAARDIYAPFGPYIPSYSIFPAEITRGENMPLTHVAKRAVDSKSGLPIPPLSLDSLEILEPGNYGLFTPNGEASTGDFRFKAKGSIYQYKIDKDYGEDFVAQV</sequence>
<reference evidence="1" key="1">
    <citation type="submission" date="2020-11" db="EMBL/GenBank/DDBJ databases">
        <authorList>
            <consortium name="DOE Joint Genome Institute"/>
            <person name="Ahrendt S."/>
            <person name="Riley R."/>
            <person name="Andreopoulos W."/>
            <person name="Labutti K."/>
            <person name="Pangilinan J."/>
            <person name="Ruiz-Duenas F.J."/>
            <person name="Barrasa J.M."/>
            <person name="Sanchez-Garcia M."/>
            <person name="Camarero S."/>
            <person name="Miyauchi S."/>
            <person name="Serrano A."/>
            <person name="Linde D."/>
            <person name="Babiker R."/>
            <person name="Drula E."/>
            <person name="Ayuso-Fernandez I."/>
            <person name="Pacheco R."/>
            <person name="Padilla G."/>
            <person name="Ferreira P."/>
            <person name="Barriuso J."/>
            <person name="Kellner H."/>
            <person name="Castanera R."/>
            <person name="Alfaro M."/>
            <person name="Ramirez L."/>
            <person name="Pisabarro A.G."/>
            <person name="Kuo A."/>
            <person name="Tritt A."/>
            <person name="Lipzen A."/>
            <person name="He G."/>
            <person name="Yan M."/>
            <person name="Ng V."/>
            <person name="Cullen D."/>
            <person name="Martin F."/>
            <person name="Rosso M.-N."/>
            <person name="Henrissat B."/>
            <person name="Hibbett D."/>
            <person name="Martinez A.T."/>
            <person name="Grigoriev I.V."/>
        </authorList>
    </citation>
    <scope>NUCLEOTIDE SEQUENCE</scope>
    <source>
        <strain evidence="1">CBS 247.69</strain>
    </source>
</reference>
<name>A0A9P6CI64_9AGAR</name>